<protein>
    <submittedName>
        <fullName evidence="2">Uncharacterized protein</fullName>
    </submittedName>
</protein>
<dbReference type="Proteomes" id="UP000661006">
    <property type="component" value="Unassembled WGS sequence"/>
</dbReference>
<dbReference type="RefSeq" id="WP_194258104.1">
    <property type="nucleotide sequence ID" value="NZ_JABCQN010000006.1"/>
</dbReference>
<dbReference type="EMBL" id="JABCQN010000006">
    <property type="protein sequence ID" value="MBF0871618.1"/>
    <property type="molecule type" value="Genomic_DNA"/>
</dbReference>
<feature type="region of interest" description="Disordered" evidence="1">
    <location>
        <begin position="1"/>
        <end position="53"/>
    </location>
</feature>
<reference evidence="2" key="1">
    <citation type="submission" date="2020-04" db="EMBL/GenBank/DDBJ databases">
        <authorList>
            <person name="Sombolestani A."/>
        </authorList>
    </citation>
    <scope>NUCLEOTIDE SEQUENCE</scope>
    <source>
        <strain evidence="2">R71697</strain>
    </source>
</reference>
<evidence type="ECO:0000256" key="1">
    <source>
        <dbReference type="SAM" id="MobiDB-lite"/>
    </source>
</evidence>
<reference evidence="2" key="2">
    <citation type="submission" date="2020-11" db="EMBL/GenBank/DDBJ databases">
        <title>Description of novel Gluconobacter species.</title>
        <authorList>
            <person name="Cleenwerck I."/>
            <person name="Cnockaert M."/>
            <person name="Borremans W."/>
            <person name="Wieme A.D."/>
            <person name="De Vuyst L."/>
            <person name="Vandamme P."/>
        </authorList>
    </citation>
    <scope>NUCLEOTIDE SEQUENCE</scope>
    <source>
        <strain evidence="2">R71697</strain>
    </source>
</reference>
<dbReference type="AlphaFoldDB" id="A0A9Q2FS06"/>
<sequence>MFFSLNGRSWSGKFDRETAPRPSRTVLKDRPGGPFHDSVLASSVQSDSRRASP</sequence>
<proteinExistence type="predicted"/>
<dbReference type="GeneID" id="81475477"/>
<name>A0A9Q2FS06_GLUJA</name>
<gene>
    <name evidence="2" type="ORF">HKD32_12285</name>
</gene>
<comment type="caution">
    <text evidence="2">The sequence shown here is derived from an EMBL/GenBank/DDBJ whole genome shotgun (WGS) entry which is preliminary data.</text>
</comment>
<accession>A0A9Q2FS06</accession>
<evidence type="ECO:0000313" key="2">
    <source>
        <dbReference type="EMBL" id="MBF0871618.1"/>
    </source>
</evidence>
<organism evidence="2 3">
    <name type="scientific">Gluconobacter japonicus</name>
    <dbReference type="NCBI Taxonomy" id="376620"/>
    <lineage>
        <taxon>Bacteria</taxon>
        <taxon>Pseudomonadati</taxon>
        <taxon>Pseudomonadota</taxon>
        <taxon>Alphaproteobacteria</taxon>
        <taxon>Acetobacterales</taxon>
        <taxon>Acetobacteraceae</taxon>
        <taxon>Gluconobacter</taxon>
    </lineage>
</organism>
<evidence type="ECO:0000313" key="3">
    <source>
        <dbReference type="Proteomes" id="UP000661006"/>
    </source>
</evidence>